<dbReference type="GO" id="GO:0050909">
    <property type="term" value="P:sensory perception of taste"/>
    <property type="evidence" value="ECO:0007669"/>
    <property type="project" value="InterPro"/>
</dbReference>
<accession>A0A6A0H0C9</accession>
<evidence type="ECO:0000256" key="6">
    <source>
        <dbReference type="ARBA" id="ARBA00023170"/>
    </source>
</evidence>
<dbReference type="AlphaFoldDB" id="A0A6A0H0C9"/>
<feature type="transmembrane region" description="Helical" evidence="7">
    <location>
        <begin position="187"/>
        <end position="206"/>
    </location>
</feature>
<evidence type="ECO:0000256" key="3">
    <source>
        <dbReference type="ARBA" id="ARBA00022692"/>
    </source>
</evidence>
<dbReference type="Proteomes" id="UP000711488">
    <property type="component" value="Unassembled WGS sequence"/>
</dbReference>
<protein>
    <submittedName>
        <fullName evidence="8">Gustatory receptor 154</fullName>
    </submittedName>
</protein>
<comment type="subcellular location">
    <subcellularLocation>
        <location evidence="1">Cell membrane</location>
        <topology evidence="1">Multi-pass membrane protein</topology>
    </subcellularLocation>
</comment>
<comment type="caution">
    <text evidence="8">The sequence shown here is derived from an EMBL/GenBank/DDBJ whole genome shotgun (WGS) entry which is preliminary data.</text>
</comment>
<gene>
    <name evidence="8" type="ORF">HAZT_HAZT000151</name>
</gene>
<reference evidence="8" key="2">
    <citation type="journal article" date="2018" name="Environ. Sci. Technol.">
        <title>The Toxicogenome of Hyalella azteca: A Model for Sediment Ecotoxicology and Evolutionary Toxicology.</title>
        <authorList>
            <person name="Poynton H.C."/>
            <person name="Hasenbein S."/>
            <person name="Benoit J.B."/>
            <person name="Sepulveda M.S."/>
            <person name="Poelchau M.F."/>
            <person name="Hughes D.S.T."/>
            <person name="Murali S.C."/>
            <person name="Chen S."/>
            <person name="Glastad K.M."/>
            <person name="Goodisman M.A.D."/>
            <person name="Werren J.H."/>
            <person name="Vineis J.H."/>
            <person name="Bowen J.L."/>
            <person name="Friedrich M."/>
            <person name="Jones J."/>
            <person name="Robertson H.M."/>
            <person name="Feyereisen R."/>
            <person name="Mechler-Hickson A."/>
            <person name="Mathers N."/>
            <person name="Lee C.E."/>
            <person name="Colbourne J.K."/>
            <person name="Biales A."/>
            <person name="Johnston J.S."/>
            <person name="Wellborn G.A."/>
            <person name="Rosendale A.J."/>
            <person name="Cridge A.G."/>
            <person name="Munoz-Torres M.C."/>
            <person name="Bain P.A."/>
            <person name="Manny A.R."/>
            <person name="Major K.M."/>
            <person name="Lambert F.N."/>
            <person name="Vulpe C.D."/>
            <person name="Tuck P."/>
            <person name="Blalock B.J."/>
            <person name="Lin Y.Y."/>
            <person name="Smith M.E."/>
            <person name="Ochoa-Acuna H."/>
            <person name="Chen M.M."/>
            <person name="Childers C.P."/>
            <person name="Qu J."/>
            <person name="Dugan S."/>
            <person name="Lee S.L."/>
            <person name="Chao H."/>
            <person name="Dinh H."/>
            <person name="Han Y."/>
            <person name="Doddapaneni H."/>
            <person name="Worley K.C."/>
            <person name="Muzny D.M."/>
            <person name="Gibbs R.A."/>
            <person name="Richards S."/>
        </authorList>
    </citation>
    <scope>NUCLEOTIDE SEQUENCE</scope>
    <source>
        <strain evidence="8">HAZT.00-mixed</strain>
        <tissue evidence="8">Whole organism</tissue>
    </source>
</reference>
<keyword evidence="2" id="KW-1003">Cell membrane</keyword>
<dbReference type="EMBL" id="JQDR03010021">
    <property type="protein sequence ID" value="KAA0194826.1"/>
    <property type="molecule type" value="Genomic_DNA"/>
</dbReference>
<proteinExistence type="predicted"/>
<dbReference type="GO" id="GO:0043025">
    <property type="term" value="C:neuronal cell body"/>
    <property type="evidence" value="ECO:0007669"/>
    <property type="project" value="TreeGrafter"/>
</dbReference>
<feature type="transmembrane region" description="Helical" evidence="7">
    <location>
        <begin position="147"/>
        <end position="167"/>
    </location>
</feature>
<organism evidence="8">
    <name type="scientific">Hyalella azteca</name>
    <name type="common">Amphipod</name>
    <dbReference type="NCBI Taxonomy" id="294128"/>
    <lineage>
        <taxon>Eukaryota</taxon>
        <taxon>Metazoa</taxon>
        <taxon>Ecdysozoa</taxon>
        <taxon>Arthropoda</taxon>
        <taxon>Crustacea</taxon>
        <taxon>Multicrustacea</taxon>
        <taxon>Malacostraca</taxon>
        <taxon>Eumalacostraca</taxon>
        <taxon>Peracarida</taxon>
        <taxon>Amphipoda</taxon>
        <taxon>Senticaudata</taxon>
        <taxon>Talitrida</taxon>
        <taxon>Talitroidea</taxon>
        <taxon>Hyalellidae</taxon>
        <taxon>Hyalella</taxon>
    </lineage>
</organism>
<evidence type="ECO:0000256" key="1">
    <source>
        <dbReference type="ARBA" id="ARBA00004651"/>
    </source>
</evidence>
<dbReference type="GO" id="GO:0030424">
    <property type="term" value="C:axon"/>
    <property type="evidence" value="ECO:0007669"/>
    <property type="project" value="TreeGrafter"/>
</dbReference>
<dbReference type="Pfam" id="PF08395">
    <property type="entry name" value="7tm_7"/>
    <property type="match status" value="1"/>
</dbReference>
<feature type="transmembrane region" description="Helical" evidence="7">
    <location>
        <begin position="268"/>
        <end position="290"/>
    </location>
</feature>
<dbReference type="PANTHER" id="PTHR21143">
    <property type="entry name" value="INVERTEBRATE GUSTATORY RECEPTOR"/>
    <property type="match status" value="1"/>
</dbReference>
<sequence>MIGGKNLAPTRSVADFKFDVERGLPTFYPTPYVHIIRWSKIWGCLPVSYDKVTSKWATSRSLILWCFCAIGFNIPTFYDCIKTSVLNEKDLTLYVMILIVGVMSITAVSTHSLSILHRNKWVGFLNSWMLFEKKFPTISKGVHSTKVMLPLCFYCCSYVLFFVVNVLNELRFNIRNNDGVGRMLSLIYVYVIYSFTLSTPILWVVMNSKIISLCLHQIRSQLDHIVECTNFSACCDNTARKYMVTGDIRRLQDAVLDIVKLIKRFKAIMGPLMLVIIPHHIISLICFLYWTIVSMLDYSDWYFPLSFGLLSLQAIAPIFIGAIYSEEVENKKRSLVEPLIMLKGAMSNEAATHKMTTLIDHVDRLDAQVEGQGFFTLNKGMATTVVNTVVTYLVVLIQFYGGSS</sequence>
<reference evidence="8" key="3">
    <citation type="submission" date="2019-06" db="EMBL/GenBank/DDBJ databases">
        <authorList>
            <person name="Poynton C."/>
            <person name="Hasenbein S."/>
            <person name="Benoit J.B."/>
            <person name="Sepulveda M.S."/>
            <person name="Poelchau M.F."/>
            <person name="Murali S.C."/>
            <person name="Chen S."/>
            <person name="Glastad K.M."/>
            <person name="Werren J.H."/>
            <person name="Vineis J.H."/>
            <person name="Bowen J.L."/>
            <person name="Friedrich M."/>
            <person name="Jones J."/>
            <person name="Robertson H.M."/>
            <person name="Feyereisen R."/>
            <person name="Mechler-Hickson A."/>
            <person name="Mathers N."/>
            <person name="Lee C.E."/>
            <person name="Colbourne J.K."/>
            <person name="Biales A."/>
            <person name="Johnston J.S."/>
            <person name="Wellborn G.A."/>
            <person name="Rosendale A.J."/>
            <person name="Cridge A.G."/>
            <person name="Munoz-Torres M.C."/>
            <person name="Bain P.A."/>
            <person name="Manny A.R."/>
            <person name="Major K.M."/>
            <person name="Lambert F.N."/>
            <person name="Vulpe C.D."/>
            <person name="Tuck P."/>
            <person name="Blalock B.J."/>
            <person name="Lin Y.-Y."/>
            <person name="Smith M.E."/>
            <person name="Ochoa-Acuna H."/>
            <person name="Chen M.-J.M."/>
            <person name="Childers C.P."/>
            <person name="Qu J."/>
            <person name="Dugan S."/>
            <person name="Lee S.L."/>
            <person name="Chao H."/>
            <person name="Dinh H."/>
            <person name="Han Y."/>
            <person name="Doddapaneni H."/>
            <person name="Worley K.C."/>
            <person name="Muzny D.M."/>
            <person name="Gibbs R.A."/>
            <person name="Richards S."/>
        </authorList>
    </citation>
    <scope>NUCLEOTIDE SEQUENCE</scope>
    <source>
        <strain evidence="8">HAZT.00-mixed</strain>
        <tissue evidence="8">Whole organism</tissue>
    </source>
</reference>
<evidence type="ECO:0000256" key="4">
    <source>
        <dbReference type="ARBA" id="ARBA00022989"/>
    </source>
</evidence>
<feature type="transmembrane region" description="Helical" evidence="7">
    <location>
        <begin position="61"/>
        <end position="78"/>
    </location>
</feature>
<keyword evidence="6 8" id="KW-0675">Receptor</keyword>
<dbReference type="InterPro" id="IPR013604">
    <property type="entry name" value="7TM_chemorcpt"/>
</dbReference>
<feature type="transmembrane region" description="Helical" evidence="7">
    <location>
        <begin position="302"/>
        <end position="324"/>
    </location>
</feature>
<dbReference type="PANTHER" id="PTHR21143:SF121">
    <property type="entry name" value="GUSTATORY AND ODORANT RECEPTOR 21A"/>
    <property type="match status" value="1"/>
</dbReference>
<keyword evidence="4 7" id="KW-1133">Transmembrane helix</keyword>
<name>A0A6A0H0C9_HYAAZ</name>
<evidence type="ECO:0000256" key="7">
    <source>
        <dbReference type="SAM" id="Phobius"/>
    </source>
</evidence>
<evidence type="ECO:0000256" key="2">
    <source>
        <dbReference type="ARBA" id="ARBA00022475"/>
    </source>
</evidence>
<reference evidence="8" key="1">
    <citation type="submission" date="2014-08" db="EMBL/GenBank/DDBJ databases">
        <authorList>
            <person name="Murali S."/>
            <person name="Richards S."/>
            <person name="Bandaranaike D."/>
            <person name="Bellair M."/>
            <person name="Blankenburg K."/>
            <person name="Chao H."/>
            <person name="Dinh H."/>
            <person name="Doddapaneni H."/>
            <person name="Dugan-Rocha S."/>
            <person name="Elkadiri S."/>
            <person name="Gnanaolivu R."/>
            <person name="Hughes D."/>
            <person name="Lee S."/>
            <person name="Li M."/>
            <person name="Ming W."/>
            <person name="Munidasa M."/>
            <person name="Muniz J."/>
            <person name="Nguyen L."/>
            <person name="Osuji N."/>
            <person name="Pu L.-L."/>
            <person name="Puazo M."/>
            <person name="Skinner E."/>
            <person name="Qu C."/>
            <person name="Quiroz J."/>
            <person name="Raj R."/>
            <person name="Weissenberger G."/>
            <person name="Xin Y."/>
            <person name="Zou X."/>
            <person name="Han Y."/>
            <person name="Worley K."/>
            <person name="Muzny D."/>
            <person name="Gibbs R."/>
        </authorList>
    </citation>
    <scope>NUCLEOTIDE SEQUENCE</scope>
    <source>
        <strain evidence="8">HAZT.00-mixed</strain>
        <tissue evidence="8">Whole organism</tissue>
    </source>
</reference>
<evidence type="ECO:0000313" key="8">
    <source>
        <dbReference type="EMBL" id="KAA0194826.1"/>
    </source>
</evidence>
<keyword evidence="5 7" id="KW-0472">Membrane</keyword>
<dbReference type="GO" id="GO:0005886">
    <property type="term" value="C:plasma membrane"/>
    <property type="evidence" value="ECO:0007669"/>
    <property type="project" value="UniProtKB-SubCell"/>
</dbReference>
<dbReference type="GO" id="GO:0030425">
    <property type="term" value="C:dendrite"/>
    <property type="evidence" value="ECO:0007669"/>
    <property type="project" value="TreeGrafter"/>
</dbReference>
<feature type="transmembrane region" description="Helical" evidence="7">
    <location>
        <begin position="93"/>
        <end position="116"/>
    </location>
</feature>
<keyword evidence="3 7" id="KW-0812">Transmembrane</keyword>
<feature type="transmembrane region" description="Helical" evidence="7">
    <location>
        <begin position="381"/>
        <end position="401"/>
    </location>
</feature>
<evidence type="ECO:0000256" key="5">
    <source>
        <dbReference type="ARBA" id="ARBA00023136"/>
    </source>
</evidence>